<dbReference type="InterPro" id="IPR040132">
    <property type="entry name" value="Tex1/THOC3"/>
</dbReference>
<keyword evidence="2" id="KW-0677">Repeat</keyword>
<evidence type="ECO:0000313" key="7">
    <source>
        <dbReference type="Proteomes" id="UP000001396"/>
    </source>
</evidence>
<dbReference type="PRINTS" id="PR00320">
    <property type="entry name" value="GPROTEINBRPT"/>
</dbReference>
<dbReference type="OMA" id="WDIEDMM"/>
<comment type="caution">
    <text evidence="6">The sequence shown here is derived from an EMBL/GenBank/DDBJ whole genome shotgun (WGS) entry which is preliminary data.</text>
</comment>
<dbReference type="InterPro" id="IPR019775">
    <property type="entry name" value="WD40_repeat_CS"/>
</dbReference>
<dbReference type="SMART" id="SM00320">
    <property type="entry name" value="WD40"/>
    <property type="match status" value="6"/>
</dbReference>
<feature type="repeat" description="WD" evidence="4">
    <location>
        <begin position="370"/>
        <end position="411"/>
    </location>
</feature>
<feature type="repeat" description="WD" evidence="4">
    <location>
        <begin position="239"/>
        <end position="281"/>
    </location>
</feature>
<dbReference type="GeneID" id="31357970"/>
<dbReference type="Pfam" id="PF25174">
    <property type="entry name" value="Beta-prop_THOC3"/>
    <property type="match status" value="1"/>
</dbReference>
<dbReference type="EMBL" id="ADBJ01000009">
    <property type="protein sequence ID" value="EFA84413.1"/>
    <property type="molecule type" value="Genomic_DNA"/>
</dbReference>
<dbReference type="PROSITE" id="PS50082">
    <property type="entry name" value="WD_REPEATS_2"/>
    <property type="match status" value="3"/>
</dbReference>
<keyword evidence="7" id="KW-1185">Reference proteome</keyword>
<proteinExistence type="inferred from homology"/>
<reference evidence="6 7" key="1">
    <citation type="journal article" date="2011" name="Genome Res.">
        <title>Phylogeny-wide analysis of social amoeba genomes highlights ancient origins for complex intercellular communication.</title>
        <authorList>
            <person name="Heidel A.J."/>
            <person name="Lawal H.M."/>
            <person name="Felder M."/>
            <person name="Schilde C."/>
            <person name="Helps N.R."/>
            <person name="Tunggal B."/>
            <person name="Rivero F."/>
            <person name="John U."/>
            <person name="Schleicher M."/>
            <person name="Eichinger L."/>
            <person name="Platzer M."/>
            <person name="Noegel A.A."/>
            <person name="Schaap P."/>
            <person name="Gloeckner G."/>
        </authorList>
    </citation>
    <scope>NUCLEOTIDE SEQUENCE [LARGE SCALE GENOMIC DNA]</scope>
    <source>
        <strain evidence="7">ATCC 26659 / Pp 5 / PN500</strain>
    </source>
</reference>
<dbReference type="InterPro" id="IPR015943">
    <property type="entry name" value="WD40/YVTN_repeat-like_dom_sf"/>
</dbReference>
<dbReference type="Proteomes" id="UP000001396">
    <property type="component" value="Unassembled WGS sequence"/>
</dbReference>
<keyword evidence="1 4" id="KW-0853">WD repeat</keyword>
<dbReference type="InParanoid" id="D3B238"/>
<dbReference type="Gene3D" id="2.130.10.10">
    <property type="entry name" value="YVTN repeat-like/Quinoprotein amine dehydrogenase"/>
    <property type="match status" value="2"/>
</dbReference>
<feature type="compositionally biased region" description="Low complexity" evidence="5">
    <location>
        <begin position="45"/>
        <end position="162"/>
    </location>
</feature>
<dbReference type="InterPro" id="IPR036322">
    <property type="entry name" value="WD40_repeat_dom_sf"/>
</dbReference>
<feature type="region of interest" description="Disordered" evidence="5">
    <location>
        <begin position="45"/>
        <end position="171"/>
    </location>
</feature>
<dbReference type="SUPFAM" id="SSF50978">
    <property type="entry name" value="WD40 repeat-like"/>
    <property type="match status" value="1"/>
</dbReference>
<name>D3B238_HETP5</name>
<evidence type="ECO:0000256" key="1">
    <source>
        <dbReference type="ARBA" id="ARBA00022574"/>
    </source>
</evidence>
<dbReference type="InterPro" id="IPR020472">
    <property type="entry name" value="WD40_PAC1"/>
</dbReference>
<dbReference type="GO" id="GO:0006406">
    <property type="term" value="P:mRNA export from nucleus"/>
    <property type="evidence" value="ECO:0007669"/>
    <property type="project" value="InterPro"/>
</dbReference>
<dbReference type="CDD" id="cd00200">
    <property type="entry name" value="WD40"/>
    <property type="match status" value="1"/>
</dbReference>
<organism evidence="6 7">
    <name type="scientific">Heterostelium pallidum (strain ATCC 26659 / Pp 5 / PN500)</name>
    <name type="common">Cellular slime mold</name>
    <name type="synonym">Polysphondylium pallidum</name>
    <dbReference type="NCBI Taxonomy" id="670386"/>
    <lineage>
        <taxon>Eukaryota</taxon>
        <taxon>Amoebozoa</taxon>
        <taxon>Evosea</taxon>
        <taxon>Eumycetozoa</taxon>
        <taxon>Dictyostelia</taxon>
        <taxon>Acytosteliales</taxon>
        <taxon>Acytosteliaceae</taxon>
        <taxon>Heterostelium</taxon>
    </lineage>
</organism>
<dbReference type="PANTHER" id="PTHR22839">
    <property type="entry name" value="THO COMPLEX SUBUNIT 3 THO3"/>
    <property type="match status" value="1"/>
</dbReference>
<evidence type="ECO:0000313" key="6">
    <source>
        <dbReference type="EMBL" id="EFA84413.1"/>
    </source>
</evidence>
<accession>D3B238</accession>
<gene>
    <name evidence="6" type="primary">AAC3</name>
    <name evidence="6" type="ORF">PPL_02445</name>
</gene>
<dbReference type="PROSITE" id="PS50294">
    <property type="entry name" value="WD_REPEATS_REGION"/>
    <property type="match status" value="3"/>
</dbReference>
<dbReference type="PROSITE" id="PS00678">
    <property type="entry name" value="WD_REPEATS_1"/>
    <property type="match status" value="1"/>
</dbReference>
<dbReference type="AlphaFoldDB" id="D3B238"/>
<evidence type="ECO:0000256" key="5">
    <source>
        <dbReference type="SAM" id="MobiDB-lite"/>
    </source>
</evidence>
<evidence type="ECO:0000256" key="2">
    <source>
        <dbReference type="ARBA" id="ARBA00022737"/>
    </source>
</evidence>
<dbReference type="GO" id="GO:0000445">
    <property type="term" value="C:THO complex part of transcription export complex"/>
    <property type="evidence" value="ECO:0007669"/>
    <property type="project" value="TreeGrafter"/>
</dbReference>
<comment type="similarity">
    <text evidence="3">Belongs to the THOC3 family.</text>
</comment>
<dbReference type="STRING" id="670386.D3B238"/>
<dbReference type="InterPro" id="IPR001680">
    <property type="entry name" value="WD40_rpt"/>
</dbReference>
<sequence length="495" mass="54125">MNEKVPNRGQFPFMLNNPNVVMGHHNISHGGYSNIGYPSYQQQQILIQQQHQQQQQQQQSHSSSGGNFSSTTSPTTSKDSSSSNKEASTTGTTSKDTSSSSSSSSSSKDNTSSSSTSSSKDNSSSSSSSSSSKDTSSTSKESSSSTTSSTSKDNSSSSNSKDSSSKEAKTNTPYTQFKNLSDATKYFSECTFKEYQGHKKKVNSVAWSCDGKKLASGGMDHLVKVWTLDAHKSKDSMELRGHTDTIEQLKWSPVAPDVLATASSDKTVRIWDAKTGKCTTIINTPGENINLGWSPDGTLIAIGNKEDNVSIIDLKRAEEPIVRTYKYQHEINEISWDNKGELFFLTTGTGILEVMAWMPDQKKYNPLKSINAHTSNLYTIEIDPLGRYFAIGAADSVITLWDIEEMFCVRSFTRLNQPVRATSFSSDGQFLAYSSEDPIIEIGHVETGQAVYQVNLDVGLNSIAWHPTLPLIAFSGEDKDSKDSSCIVRVFGKFN</sequence>
<dbReference type="FunCoup" id="D3B238">
    <property type="interactions" value="656"/>
</dbReference>
<dbReference type="PANTHER" id="PTHR22839:SF0">
    <property type="entry name" value="THO COMPLEX SUBUNIT 3"/>
    <property type="match status" value="1"/>
</dbReference>
<dbReference type="RefSeq" id="XP_020436527.1">
    <property type="nucleotide sequence ID" value="XM_020573432.1"/>
</dbReference>
<protein>
    <submittedName>
        <fullName evidence="6">WD40 repeat-containing protein</fullName>
    </submittedName>
</protein>
<evidence type="ECO:0000256" key="3">
    <source>
        <dbReference type="ARBA" id="ARBA00046343"/>
    </source>
</evidence>
<evidence type="ECO:0000256" key="4">
    <source>
        <dbReference type="PROSITE-ProRule" id="PRU00221"/>
    </source>
</evidence>
<feature type="repeat" description="WD" evidence="4">
    <location>
        <begin position="195"/>
        <end position="236"/>
    </location>
</feature>